<dbReference type="EMBL" id="CM042889">
    <property type="protein sequence ID" value="KAI4319113.1"/>
    <property type="molecule type" value="Genomic_DNA"/>
</dbReference>
<dbReference type="Proteomes" id="UP001057402">
    <property type="component" value="Chromosome 10"/>
</dbReference>
<organism evidence="1 2">
    <name type="scientific">Melastoma candidum</name>
    <dbReference type="NCBI Taxonomy" id="119954"/>
    <lineage>
        <taxon>Eukaryota</taxon>
        <taxon>Viridiplantae</taxon>
        <taxon>Streptophyta</taxon>
        <taxon>Embryophyta</taxon>
        <taxon>Tracheophyta</taxon>
        <taxon>Spermatophyta</taxon>
        <taxon>Magnoliopsida</taxon>
        <taxon>eudicotyledons</taxon>
        <taxon>Gunneridae</taxon>
        <taxon>Pentapetalae</taxon>
        <taxon>rosids</taxon>
        <taxon>malvids</taxon>
        <taxon>Myrtales</taxon>
        <taxon>Melastomataceae</taxon>
        <taxon>Melastomatoideae</taxon>
        <taxon>Melastomateae</taxon>
        <taxon>Melastoma</taxon>
    </lineage>
</organism>
<proteinExistence type="predicted"/>
<gene>
    <name evidence="1" type="ORF">MLD38_032753</name>
</gene>
<comment type="caution">
    <text evidence="1">The sequence shown here is derived from an EMBL/GenBank/DDBJ whole genome shotgun (WGS) entry which is preliminary data.</text>
</comment>
<name>A0ACB9M560_9MYRT</name>
<accession>A0ACB9M560</accession>
<evidence type="ECO:0000313" key="1">
    <source>
        <dbReference type="EMBL" id="KAI4319113.1"/>
    </source>
</evidence>
<keyword evidence="2" id="KW-1185">Reference proteome</keyword>
<sequence>MPRSRSKMEDDSQKLIALKKAYADMILNTEKEAAARVMASERKASKYENELVVVKEEAVRLLLRLKHISDAKISETETILRTQQKKIEALETQLEAAEKEVKELQEEIKEMRNLPANRCCQLHKECATCLHSKPRDLVAGSRVSTSRNGEYASSTSRNESGISGTNICHNSTCCGSHHSSTADKAENYGYSTYCKSESEGFRDANSPTFDSRGLRLMESNSNSHKVQDCGRNLRCSDSSKCDSVQEGKVRNDTDTQYLLDDIPDKARRICDDVTGSIGASAMKKKRSLRHRKQTTALFSEMGGLDVKDDHACRVSRPNIGMNQPVTVLPIRATSHGKLINGLVDAADNGEAFAGEDTKQEYKGDLIHTACGSNTKTNSGWLEIEKQNFTSNGVPNTNLDDKFLKYTFQRKHKRDPLLGIDRESIHGLPSKLKPSASLDEMNGTTLSDESQDKEQLIHVAQQLLSFSEKILVKYAGPTN</sequence>
<reference evidence="2" key="1">
    <citation type="journal article" date="2023" name="Front. Plant Sci.">
        <title>Chromosomal-level genome assembly of Melastoma candidum provides insights into trichome evolution.</title>
        <authorList>
            <person name="Zhong Y."/>
            <person name="Wu W."/>
            <person name="Sun C."/>
            <person name="Zou P."/>
            <person name="Liu Y."/>
            <person name="Dai S."/>
            <person name="Zhou R."/>
        </authorList>
    </citation>
    <scope>NUCLEOTIDE SEQUENCE [LARGE SCALE GENOMIC DNA]</scope>
</reference>
<evidence type="ECO:0000313" key="2">
    <source>
        <dbReference type="Proteomes" id="UP001057402"/>
    </source>
</evidence>
<protein>
    <submittedName>
        <fullName evidence="1">Uncharacterized protein</fullName>
    </submittedName>
</protein>